<feature type="compositionally biased region" description="Basic residues" evidence="1">
    <location>
        <begin position="8"/>
        <end position="19"/>
    </location>
</feature>
<name>A0ABN9PM67_9DINO</name>
<evidence type="ECO:0000256" key="1">
    <source>
        <dbReference type="SAM" id="MobiDB-lite"/>
    </source>
</evidence>
<feature type="compositionally biased region" description="Basic residues" evidence="1">
    <location>
        <begin position="149"/>
        <end position="158"/>
    </location>
</feature>
<feature type="compositionally biased region" description="Low complexity" evidence="1">
    <location>
        <begin position="62"/>
        <end position="71"/>
    </location>
</feature>
<feature type="non-terminal residue" evidence="2">
    <location>
        <position position="176"/>
    </location>
</feature>
<protein>
    <submittedName>
        <fullName evidence="2">Uncharacterized protein</fullName>
    </submittedName>
</protein>
<feature type="compositionally biased region" description="Basic and acidic residues" evidence="1">
    <location>
        <begin position="72"/>
        <end position="84"/>
    </location>
</feature>
<reference evidence="2" key="1">
    <citation type="submission" date="2023-10" db="EMBL/GenBank/DDBJ databases">
        <authorList>
            <person name="Chen Y."/>
            <person name="Shah S."/>
            <person name="Dougan E. K."/>
            <person name="Thang M."/>
            <person name="Chan C."/>
        </authorList>
    </citation>
    <scope>NUCLEOTIDE SEQUENCE [LARGE SCALE GENOMIC DNA]</scope>
</reference>
<organism evidence="2 3">
    <name type="scientific">Prorocentrum cordatum</name>
    <dbReference type="NCBI Taxonomy" id="2364126"/>
    <lineage>
        <taxon>Eukaryota</taxon>
        <taxon>Sar</taxon>
        <taxon>Alveolata</taxon>
        <taxon>Dinophyceae</taxon>
        <taxon>Prorocentrales</taxon>
        <taxon>Prorocentraceae</taxon>
        <taxon>Prorocentrum</taxon>
    </lineage>
</organism>
<sequence length="176" mass="18083">MPTDRSGRRGPARPRRGGLRRAAGARGHGRGVCPGGQRQCSYSAGGAARGHPRPERRGGCRCGVAVPVAGPRPRERGGRAHPEGGCRGAADVEDGAGALPHPSRSSEPRLPPRVPPPLRPRPGAGAAGGALRRRGARRSPPPLWGTAPRPRRCPRKRGGTSCGGSTASSAVARPAR</sequence>
<gene>
    <name evidence="2" type="ORF">PCOR1329_LOCUS3270</name>
</gene>
<dbReference type="Proteomes" id="UP001189429">
    <property type="component" value="Unassembled WGS sequence"/>
</dbReference>
<proteinExistence type="predicted"/>
<evidence type="ECO:0000313" key="2">
    <source>
        <dbReference type="EMBL" id="CAK0792787.1"/>
    </source>
</evidence>
<dbReference type="EMBL" id="CAUYUJ010000839">
    <property type="protein sequence ID" value="CAK0792787.1"/>
    <property type="molecule type" value="Genomic_DNA"/>
</dbReference>
<evidence type="ECO:0000313" key="3">
    <source>
        <dbReference type="Proteomes" id="UP001189429"/>
    </source>
</evidence>
<keyword evidence="3" id="KW-1185">Reference proteome</keyword>
<comment type="caution">
    <text evidence="2">The sequence shown here is derived from an EMBL/GenBank/DDBJ whole genome shotgun (WGS) entry which is preliminary data.</text>
</comment>
<feature type="compositionally biased region" description="Pro residues" evidence="1">
    <location>
        <begin position="109"/>
        <end position="120"/>
    </location>
</feature>
<feature type="region of interest" description="Disordered" evidence="1">
    <location>
        <begin position="1"/>
        <end position="176"/>
    </location>
</feature>
<accession>A0ABN9PM67</accession>